<evidence type="ECO:0000313" key="3">
    <source>
        <dbReference type="EMBL" id="KAK7950895.1"/>
    </source>
</evidence>
<evidence type="ECO:0000313" key="4">
    <source>
        <dbReference type="Proteomes" id="UP001391051"/>
    </source>
</evidence>
<feature type="signal peptide" evidence="2">
    <location>
        <begin position="1"/>
        <end position="21"/>
    </location>
</feature>
<dbReference type="Proteomes" id="UP001391051">
    <property type="component" value="Unassembled WGS sequence"/>
</dbReference>
<feature type="chain" id="PRO_5047285577" evidence="2">
    <location>
        <begin position="22"/>
        <end position="156"/>
    </location>
</feature>
<dbReference type="GeneID" id="92075907"/>
<proteinExistence type="predicted"/>
<keyword evidence="1" id="KW-0472">Membrane</keyword>
<dbReference type="EMBL" id="JAQQWE010000005">
    <property type="protein sequence ID" value="KAK7950895.1"/>
    <property type="molecule type" value="Genomic_DNA"/>
</dbReference>
<keyword evidence="2" id="KW-0732">Signal</keyword>
<accession>A0ABR1QBJ3</accession>
<name>A0ABR1QBJ3_9PEZI</name>
<reference evidence="3 4" key="1">
    <citation type="submission" date="2023-01" db="EMBL/GenBank/DDBJ databases">
        <title>Analysis of 21 Apiospora genomes using comparative genomics revels a genus with tremendous synthesis potential of carbohydrate active enzymes and secondary metabolites.</title>
        <authorList>
            <person name="Sorensen T."/>
        </authorList>
    </citation>
    <scope>NUCLEOTIDE SEQUENCE [LARGE SCALE GENOMIC DNA]</scope>
    <source>
        <strain evidence="3 4">CBS 24483</strain>
    </source>
</reference>
<keyword evidence="1" id="KW-0812">Transmembrane</keyword>
<organism evidence="3 4">
    <name type="scientific">Apiospora aurea</name>
    <dbReference type="NCBI Taxonomy" id="335848"/>
    <lineage>
        <taxon>Eukaryota</taxon>
        <taxon>Fungi</taxon>
        <taxon>Dikarya</taxon>
        <taxon>Ascomycota</taxon>
        <taxon>Pezizomycotina</taxon>
        <taxon>Sordariomycetes</taxon>
        <taxon>Xylariomycetidae</taxon>
        <taxon>Amphisphaeriales</taxon>
        <taxon>Apiosporaceae</taxon>
        <taxon>Apiospora</taxon>
    </lineage>
</organism>
<keyword evidence="1" id="KW-1133">Transmembrane helix</keyword>
<comment type="caution">
    <text evidence="3">The sequence shown here is derived from an EMBL/GenBank/DDBJ whole genome shotgun (WGS) entry which is preliminary data.</text>
</comment>
<evidence type="ECO:0000256" key="2">
    <source>
        <dbReference type="SAM" id="SignalP"/>
    </source>
</evidence>
<dbReference type="RefSeq" id="XP_066698957.1">
    <property type="nucleotide sequence ID" value="XM_066842845.1"/>
</dbReference>
<sequence length="156" mass="17986">MCCKILVFALTLFGFWNCLRAPSHYWNDLMLNVKLITAPSTSRLVVPMPLALFCYDAYGLLWTCVATPVMVWTVVMNFAFCFSWAHAAGPGREASAEGLTQRTSRLRRWRWPRIWARMAVFTLIQMDSSEDPINVVAWVYYKDVKIMEAEGFCLSR</sequence>
<gene>
    <name evidence="3" type="ORF">PG986_006623</name>
</gene>
<keyword evidence="4" id="KW-1185">Reference proteome</keyword>
<evidence type="ECO:0000256" key="1">
    <source>
        <dbReference type="SAM" id="Phobius"/>
    </source>
</evidence>
<feature type="transmembrane region" description="Helical" evidence="1">
    <location>
        <begin position="57"/>
        <end position="82"/>
    </location>
</feature>
<protein>
    <submittedName>
        <fullName evidence="3">Uncharacterized protein</fullName>
    </submittedName>
</protein>